<dbReference type="OrthoDB" id="73465at2759"/>
<evidence type="ECO:0008006" key="4">
    <source>
        <dbReference type="Google" id="ProtNLM"/>
    </source>
</evidence>
<evidence type="ECO:0000313" key="2">
    <source>
        <dbReference type="EMBL" id="OAD76951.1"/>
    </source>
</evidence>
<sequence length="524" mass="58401">MAAGTFWYLIITIVVACQWTATVSAMHCIHHNPVTHENHYDYCPEHQKQYQRNTLENRIYLDIKCDSDHCEKATATFHKAADIISSVVKFETPIQVNASFLSFCSTRGECKKDNDMKAIGLAYPTVSYLMNDPTDGVTRMYPQAMLKQFTNLTVIPRWATYDINAMFNSDISWYFYNDSGKIHQNETDLLRTVIHELVHGLGFISSWGDEMYNRFAPYVDDLPQFITPAKLTPSTELQSVADNVKTSVGTQPFWGFVEFPLDRLLYTTILSSPNEQVPLTHYTKVLNGWCDANVLFASMIDMVNTWYGSTERQTAEAMYQLATTSRDISICSTRHENDDGNGPTLQSMFWLETSLVPFMRGSTFTHVDQDSYQSSAEYLMVYNADRGVSLDSLTEKYSSGPLGPNLRTVLLDLGYALQPQFTNGTIADGGTIKNFRPSRPNVSYWAPADNLVGTTPNPSASIRVQSYGPAHMPVSSSATSSAASSTAIAETSGAIGLNSHTSPPSTAKIMMMMIMMMFVGTTII</sequence>
<gene>
    <name evidence="2" type="ORF">PHYBLDRAFT_142460</name>
</gene>
<dbReference type="STRING" id="763407.A0A167NZM1"/>
<feature type="chain" id="PRO_5007890909" description="Sequence orphan" evidence="1">
    <location>
        <begin position="26"/>
        <end position="524"/>
    </location>
</feature>
<dbReference type="Proteomes" id="UP000077315">
    <property type="component" value="Unassembled WGS sequence"/>
</dbReference>
<reference evidence="3" key="1">
    <citation type="submission" date="2015-06" db="EMBL/GenBank/DDBJ databases">
        <title>Expansion of signal transduction pathways in fungi by whole-genome duplication.</title>
        <authorList>
            <consortium name="DOE Joint Genome Institute"/>
            <person name="Corrochano L.M."/>
            <person name="Kuo A."/>
            <person name="Marcet-Houben M."/>
            <person name="Polaino S."/>
            <person name="Salamov A."/>
            <person name="Villalobos J.M."/>
            <person name="Alvarez M.I."/>
            <person name="Avalos J."/>
            <person name="Benito E.P."/>
            <person name="Benoit I."/>
            <person name="Burger G."/>
            <person name="Camino L.P."/>
            <person name="Canovas D."/>
            <person name="Cerda-Olmedo E."/>
            <person name="Cheng J.-F."/>
            <person name="Dominguez A."/>
            <person name="Elias M."/>
            <person name="Eslava A.P."/>
            <person name="Glaser F."/>
            <person name="Grimwood J."/>
            <person name="Gutierrez G."/>
            <person name="Heitman J."/>
            <person name="Henrissat B."/>
            <person name="Iturriaga E.A."/>
            <person name="Lang B.F."/>
            <person name="Lavin J.L."/>
            <person name="Lee S."/>
            <person name="Li W."/>
            <person name="Lindquist E."/>
            <person name="Lopez-Garcia S."/>
            <person name="Luque E.M."/>
            <person name="Marcos A.T."/>
            <person name="Martin J."/>
            <person name="McCluskey K."/>
            <person name="Medina H.R."/>
            <person name="Miralles-Duran A."/>
            <person name="Miyazaki A."/>
            <person name="Munoz-Torres E."/>
            <person name="Oguiza J.A."/>
            <person name="Ohm R."/>
            <person name="Olmedo M."/>
            <person name="Orejas M."/>
            <person name="Ortiz-Castellanos L."/>
            <person name="Pisabarro A.G."/>
            <person name="Rodriguez-Romero J."/>
            <person name="Ruiz-Herrera J."/>
            <person name="Ruiz-Vazquez R."/>
            <person name="Sanz C."/>
            <person name="Schackwitz W."/>
            <person name="Schmutz J."/>
            <person name="Shahriari M."/>
            <person name="Shelest E."/>
            <person name="Silva-Franco F."/>
            <person name="Soanes D."/>
            <person name="Syed K."/>
            <person name="Tagua V.G."/>
            <person name="Talbot N.J."/>
            <person name="Thon M."/>
            <person name="De vries R.P."/>
            <person name="Wiebenga A."/>
            <person name="Yadav J.S."/>
            <person name="Braun E.L."/>
            <person name="Baker S."/>
            <person name="Garre V."/>
            <person name="Horwitz B."/>
            <person name="Torres-Martinez S."/>
            <person name="Idnurm A."/>
            <person name="Herrera-Estrella A."/>
            <person name="Gabaldon T."/>
            <person name="Grigoriev I.V."/>
        </authorList>
    </citation>
    <scope>NUCLEOTIDE SEQUENCE [LARGE SCALE GENOMIC DNA]</scope>
    <source>
        <strain evidence="3">NRRL 1555(-)</strain>
    </source>
</reference>
<keyword evidence="1" id="KW-0732">Signal</keyword>
<dbReference type="GeneID" id="28991728"/>
<dbReference type="InParanoid" id="A0A167NZM1"/>
<feature type="signal peptide" evidence="1">
    <location>
        <begin position="1"/>
        <end position="25"/>
    </location>
</feature>
<proteinExistence type="predicted"/>
<dbReference type="EMBL" id="KV440975">
    <property type="protein sequence ID" value="OAD76951.1"/>
    <property type="molecule type" value="Genomic_DNA"/>
</dbReference>
<evidence type="ECO:0000256" key="1">
    <source>
        <dbReference type="SAM" id="SignalP"/>
    </source>
</evidence>
<keyword evidence="3" id="KW-1185">Reference proteome</keyword>
<accession>A0A167NZM1</accession>
<name>A0A167NZM1_PHYB8</name>
<organism evidence="2 3">
    <name type="scientific">Phycomyces blakesleeanus (strain ATCC 8743b / DSM 1359 / FGSC 10004 / NBRC 33097 / NRRL 1555)</name>
    <dbReference type="NCBI Taxonomy" id="763407"/>
    <lineage>
        <taxon>Eukaryota</taxon>
        <taxon>Fungi</taxon>
        <taxon>Fungi incertae sedis</taxon>
        <taxon>Mucoromycota</taxon>
        <taxon>Mucoromycotina</taxon>
        <taxon>Mucoromycetes</taxon>
        <taxon>Mucorales</taxon>
        <taxon>Phycomycetaceae</taxon>
        <taxon>Phycomyces</taxon>
    </lineage>
</organism>
<dbReference type="AlphaFoldDB" id="A0A167NZM1"/>
<evidence type="ECO:0000313" key="3">
    <source>
        <dbReference type="Proteomes" id="UP000077315"/>
    </source>
</evidence>
<protein>
    <recommendedName>
        <fullName evidence="4">Sequence orphan</fullName>
    </recommendedName>
</protein>
<dbReference type="VEuPathDB" id="FungiDB:PHYBLDRAFT_142460"/>
<dbReference type="RefSeq" id="XP_018294991.1">
    <property type="nucleotide sequence ID" value="XM_018430822.1"/>
</dbReference>